<dbReference type="Proteomes" id="UP000195667">
    <property type="component" value="Unassembled WGS sequence"/>
</dbReference>
<dbReference type="OrthoDB" id="9807628at2"/>
<feature type="compositionally biased region" description="Basic and acidic residues" evidence="2">
    <location>
        <begin position="544"/>
        <end position="605"/>
    </location>
</feature>
<dbReference type="InterPro" id="IPR002035">
    <property type="entry name" value="VWF_A"/>
</dbReference>
<dbReference type="SUPFAM" id="SSF48452">
    <property type="entry name" value="TPR-like"/>
    <property type="match status" value="1"/>
</dbReference>
<feature type="compositionally biased region" description="Basic and acidic residues" evidence="2">
    <location>
        <begin position="494"/>
        <end position="524"/>
    </location>
</feature>
<evidence type="ECO:0000256" key="3">
    <source>
        <dbReference type="SAM" id="Phobius"/>
    </source>
</evidence>
<keyword evidence="3" id="KW-0812">Transmembrane</keyword>
<evidence type="ECO:0000313" key="6">
    <source>
        <dbReference type="Proteomes" id="UP000195667"/>
    </source>
</evidence>
<dbReference type="AlphaFoldDB" id="A0A1R4HHH6"/>
<gene>
    <name evidence="5" type="ORF">CRENPOLYSF1_770020</name>
</gene>
<dbReference type="InterPro" id="IPR036465">
    <property type="entry name" value="vWFA_dom_sf"/>
</dbReference>
<evidence type="ECO:0000259" key="4">
    <source>
        <dbReference type="PROSITE" id="PS50234"/>
    </source>
</evidence>
<feature type="transmembrane region" description="Helical" evidence="3">
    <location>
        <begin position="12"/>
        <end position="29"/>
    </location>
</feature>
<dbReference type="PANTHER" id="PTHR22550">
    <property type="entry name" value="SPORE GERMINATION PROTEIN"/>
    <property type="match status" value="1"/>
</dbReference>
<dbReference type="PROSITE" id="PS50234">
    <property type="entry name" value="VWFA"/>
    <property type="match status" value="1"/>
</dbReference>
<organism evidence="5 6">
    <name type="scientific">Crenothrix polyspora</name>
    <dbReference type="NCBI Taxonomy" id="360316"/>
    <lineage>
        <taxon>Bacteria</taxon>
        <taxon>Pseudomonadati</taxon>
        <taxon>Pseudomonadota</taxon>
        <taxon>Gammaproteobacteria</taxon>
        <taxon>Methylococcales</taxon>
        <taxon>Crenotrichaceae</taxon>
        <taxon>Crenothrix</taxon>
    </lineage>
</organism>
<keyword evidence="6" id="KW-1185">Reference proteome</keyword>
<evidence type="ECO:0000256" key="1">
    <source>
        <dbReference type="PROSITE-ProRule" id="PRU00339"/>
    </source>
</evidence>
<dbReference type="InterPro" id="IPR050768">
    <property type="entry name" value="UPF0353/GerABKA_families"/>
</dbReference>
<name>A0A1R4HHH6_9GAMM</name>
<feature type="repeat" description="TPR" evidence="1">
    <location>
        <begin position="403"/>
        <end position="436"/>
    </location>
</feature>
<dbReference type="SMART" id="SM00028">
    <property type="entry name" value="TPR"/>
    <property type="match status" value="1"/>
</dbReference>
<dbReference type="PROSITE" id="PS50293">
    <property type="entry name" value="TPR_REGION"/>
    <property type="match status" value="1"/>
</dbReference>
<protein>
    <submittedName>
        <fullName evidence="5">von Willebrand factor type A</fullName>
    </submittedName>
</protein>
<keyword evidence="1" id="KW-0802">TPR repeat</keyword>
<feature type="compositionally biased region" description="Low complexity" evidence="2">
    <location>
        <begin position="525"/>
        <end position="543"/>
    </location>
</feature>
<evidence type="ECO:0000313" key="5">
    <source>
        <dbReference type="EMBL" id="SJM95673.1"/>
    </source>
</evidence>
<feature type="region of interest" description="Disordered" evidence="2">
    <location>
        <begin position="450"/>
        <end position="605"/>
    </location>
</feature>
<dbReference type="Gene3D" id="1.25.40.10">
    <property type="entry name" value="Tetratricopeptide repeat domain"/>
    <property type="match status" value="1"/>
</dbReference>
<dbReference type="PROSITE" id="PS50005">
    <property type="entry name" value="TPR"/>
    <property type="match status" value="1"/>
</dbReference>
<dbReference type="RefSeq" id="WP_087144891.1">
    <property type="nucleotide sequence ID" value="NZ_FUKI01000156.1"/>
</dbReference>
<dbReference type="SMART" id="SM00327">
    <property type="entry name" value="VWA"/>
    <property type="match status" value="1"/>
</dbReference>
<keyword evidence="3" id="KW-1133">Transmembrane helix</keyword>
<dbReference type="InterPro" id="IPR019734">
    <property type="entry name" value="TPR_rpt"/>
</dbReference>
<dbReference type="Gene3D" id="3.40.50.410">
    <property type="entry name" value="von Willebrand factor, type A domain"/>
    <property type="match status" value="1"/>
</dbReference>
<dbReference type="InterPro" id="IPR011990">
    <property type="entry name" value="TPR-like_helical_dom_sf"/>
</dbReference>
<feature type="compositionally biased region" description="Basic and acidic residues" evidence="2">
    <location>
        <begin position="450"/>
        <end position="462"/>
    </location>
</feature>
<feature type="domain" description="VWFA" evidence="4">
    <location>
        <begin position="94"/>
        <end position="286"/>
    </location>
</feature>
<proteinExistence type="predicted"/>
<evidence type="ECO:0000256" key="2">
    <source>
        <dbReference type="SAM" id="MobiDB-lite"/>
    </source>
</evidence>
<dbReference type="Pfam" id="PF13414">
    <property type="entry name" value="TPR_11"/>
    <property type="match status" value="1"/>
</dbReference>
<reference evidence="6" key="1">
    <citation type="submission" date="2017-02" db="EMBL/GenBank/DDBJ databases">
        <authorList>
            <person name="Daims H."/>
        </authorList>
    </citation>
    <scope>NUCLEOTIDE SEQUENCE [LARGE SCALE GENOMIC DNA]</scope>
</reference>
<dbReference type="EMBL" id="FUKI01000156">
    <property type="protein sequence ID" value="SJM95673.1"/>
    <property type="molecule type" value="Genomic_DNA"/>
</dbReference>
<feature type="compositionally biased region" description="Low complexity" evidence="2">
    <location>
        <begin position="477"/>
        <end position="490"/>
    </location>
</feature>
<dbReference type="SUPFAM" id="SSF53300">
    <property type="entry name" value="vWA-like"/>
    <property type="match status" value="1"/>
</dbReference>
<accession>A0A1R4HHH6</accession>
<dbReference type="PANTHER" id="PTHR22550:SF14">
    <property type="entry name" value="VWFA DOMAIN-CONTAINING PROTEIN"/>
    <property type="match status" value="1"/>
</dbReference>
<dbReference type="Pfam" id="PF13519">
    <property type="entry name" value="VWA_2"/>
    <property type="match status" value="1"/>
</dbReference>
<feature type="transmembrane region" description="Helical" evidence="3">
    <location>
        <begin position="60"/>
        <end position="81"/>
    </location>
</feature>
<keyword evidence="3" id="KW-0472">Membrane</keyword>
<sequence length="634" mass="69901">MILAEFHFLRPYCLLILIPYALVAVLMIRNKLNQGNWSSVCDAALLPYLLQKEAIHQSRWPLLAGIVAAFLVILALAGPTWDRLPSPAFRNDAALIIVLDLSRSMDAGDVKPSRLTMARFKIADILKQRKDGQTALLVYAGDAFTVTPLTNDTETIISQLSALNTEIMPSEGSNTSAALEKATELFKQSGLQKGHILLVTDGVEVDNSLAAVNALDNYKLSVLGVGTAEGAPIALAGGGFLKDRQGAIIVPKLDQSALEKLASTGHGNYQTLSASDEDIQSLLSAMEASKQQAGNASNQAIDIWHDRGPWLLLLVLPLAALSFRKGVLCFALLLILPFPKTSYALAWQDLWQTKDQQGAKAYQSGDFAKAANSFENKNWKVAAQYKAGQYDKALAILKGSKSADDFYNKGNVLAQDGKLEDALKAYQKALKLDPNNADAKYNKELVAKELEKQKQQKQEQQKQQDQQQQDQQKSKPQDQQSGDQGDQSQQAPSKPEENTESGKDPNKPGESKESEQKPEQKPEQTQEQAQKNAADQQKAQSSAGDDKAKAQEQEQAAKMEAMRLKEQQKADAEKSPDDKKMQVPAEEKPYDEKQQANEQWLKRIPDDPAGLLKRKFKYQYGQREHPANDGAYAW</sequence>